<organism evidence="3 4">
    <name type="scientific">Pigmentiphaga litoralis</name>
    <dbReference type="NCBI Taxonomy" id="516702"/>
    <lineage>
        <taxon>Bacteria</taxon>
        <taxon>Pseudomonadati</taxon>
        <taxon>Pseudomonadota</taxon>
        <taxon>Betaproteobacteria</taxon>
        <taxon>Burkholderiales</taxon>
        <taxon>Alcaligenaceae</taxon>
        <taxon>Pigmentiphaga</taxon>
    </lineage>
</organism>
<keyword evidence="1" id="KW-0472">Membrane</keyword>
<reference evidence="3 4" key="1">
    <citation type="submission" date="2020-07" db="EMBL/GenBank/DDBJ databases">
        <title>Genomic Encyclopedia of Type Strains, Phase IV (KMG-V): Genome sequencing to study the core and pangenomes of soil and plant-associated prokaryotes.</title>
        <authorList>
            <person name="Whitman W."/>
        </authorList>
    </citation>
    <scope>NUCLEOTIDE SEQUENCE [LARGE SCALE GENOMIC DNA]</scope>
    <source>
        <strain evidence="3 4">SAS40</strain>
    </source>
</reference>
<evidence type="ECO:0000256" key="1">
    <source>
        <dbReference type="SAM" id="Phobius"/>
    </source>
</evidence>
<dbReference type="GO" id="GO:0000271">
    <property type="term" value="P:polysaccharide biosynthetic process"/>
    <property type="evidence" value="ECO:0007669"/>
    <property type="project" value="TreeGrafter"/>
</dbReference>
<keyword evidence="1" id="KW-1133">Transmembrane helix</keyword>
<dbReference type="RefSeq" id="WP_179589515.1">
    <property type="nucleotide sequence ID" value="NZ_JACBYR010000002.1"/>
</dbReference>
<dbReference type="PANTHER" id="PTHR23028:SF131">
    <property type="entry name" value="BLR2367 PROTEIN"/>
    <property type="match status" value="1"/>
</dbReference>
<feature type="transmembrane region" description="Helical" evidence="1">
    <location>
        <begin position="77"/>
        <end position="98"/>
    </location>
</feature>
<accession>A0A7Y9J0J9</accession>
<feature type="transmembrane region" description="Helical" evidence="1">
    <location>
        <begin position="180"/>
        <end position="202"/>
    </location>
</feature>
<protein>
    <submittedName>
        <fullName evidence="3">Peptidoglycan/LPS O-acetylase OafA/YrhL</fullName>
    </submittedName>
</protein>
<comment type="caution">
    <text evidence="3">The sequence shown here is derived from an EMBL/GenBank/DDBJ whole genome shotgun (WGS) entry which is preliminary data.</text>
</comment>
<dbReference type="GO" id="GO:0016020">
    <property type="term" value="C:membrane"/>
    <property type="evidence" value="ECO:0007669"/>
    <property type="project" value="TreeGrafter"/>
</dbReference>
<feature type="transmembrane region" description="Helical" evidence="1">
    <location>
        <begin position="38"/>
        <end position="56"/>
    </location>
</feature>
<gene>
    <name evidence="3" type="ORF">FHW18_004826</name>
</gene>
<dbReference type="InterPro" id="IPR050879">
    <property type="entry name" value="Acyltransferase_3"/>
</dbReference>
<feature type="transmembrane region" description="Helical" evidence="1">
    <location>
        <begin position="127"/>
        <end position="149"/>
    </location>
</feature>
<feature type="transmembrane region" description="Helical" evidence="1">
    <location>
        <begin position="303"/>
        <end position="325"/>
    </location>
</feature>
<feature type="transmembrane region" description="Helical" evidence="1">
    <location>
        <begin position="209"/>
        <end position="231"/>
    </location>
</feature>
<dbReference type="Proteomes" id="UP000542125">
    <property type="component" value="Unassembled WGS sequence"/>
</dbReference>
<feature type="domain" description="Acyltransferase 3" evidence="2">
    <location>
        <begin position="5"/>
        <end position="317"/>
    </location>
</feature>
<evidence type="ECO:0000313" key="4">
    <source>
        <dbReference type="Proteomes" id="UP000542125"/>
    </source>
</evidence>
<dbReference type="EMBL" id="JACBYR010000002">
    <property type="protein sequence ID" value="NYE85519.1"/>
    <property type="molecule type" value="Genomic_DNA"/>
</dbReference>
<keyword evidence="1" id="KW-0812">Transmembrane</keyword>
<feature type="transmembrane region" description="Helical" evidence="1">
    <location>
        <begin position="7"/>
        <end position="26"/>
    </location>
</feature>
<evidence type="ECO:0000259" key="2">
    <source>
        <dbReference type="Pfam" id="PF01757"/>
    </source>
</evidence>
<evidence type="ECO:0000313" key="3">
    <source>
        <dbReference type="EMBL" id="NYE85519.1"/>
    </source>
</evidence>
<name>A0A7Y9J0J9_9BURK</name>
<keyword evidence="4" id="KW-1185">Reference proteome</keyword>
<sequence length="351" mass="39089">MEMLSIQYLRGIAAMMVVGVHLYPQLERMGYDDYWPHWLASGVDIFFALSGFLMWITTRGKNVTVLEFYRRRVVRIVPLYWVLTTVAVAVMLIAPHLMQSTQFNLMHVIASYLFISTPNPAGHMEPVLTVGWTLNYEMLYYVIFGLALVLTTAWRFGATALVFVALIAAGWLFPSSNPMWTSYTSNITLEFLLGMGIGWWYARDPRSGSAALGWVLVLGGLAAIVLLSFIAPTLTRPVQQGIPAAAIVIGAIMLERYESLPRLPLLHRLGDASYSIYLSHTIVLSALSQGWRKVGLDALPFGKTAFCVVGVVAVSVVGLAMFRWLEQPLIEVFKKKRVPVQAHAGERVPSH</sequence>
<dbReference type="Pfam" id="PF01757">
    <property type="entry name" value="Acyl_transf_3"/>
    <property type="match status" value="1"/>
</dbReference>
<dbReference type="GO" id="GO:0016747">
    <property type="term" value="F:acyltransferase activity, transferring groups other than amino-acyl groups"/>
    <property type="evidence" value="ECO:0007669"/>
    <property type="project" value="InterPro"/>
</dbReference>
<dbReference type="PANTHER" id="PTHR23028">
    <property type="entry name" value="ACETYLTRANSFERASE"/>
    <property type="match status" value="1"/>
</dbReference>
<dbReference type="AlphaFoldDB" id="A0A7Y9J0J9"/>
<dbReference type="InterPro" id="IPR002656">
    <property type="entry name" value="Acyl_transf_3_dom"/>
</dbReference>
<proteinExistence type="predicted"/>
<feature type="transmembrane region" description="Helical" evidence="1">
    <location>
        <begin position="156"/>
        <end position="174"/>
    </location>
</feature>